<dbReference type="EMBL" id="CAESGF010000027">
    <property type="protein sequence ID" value="CAB4365266.1"/>
    <property type="molecule type" value="Genomic_DNA"/>
</dbReference>
<dbReference type="EMBL" id="CAFAAV010000265">
    <property type="protein sequence ID" value="CAB4834600.1"/>
    <property type="molecule type" value="Genomic_DNA"/>
</dbReference>
<dbReference type="EMBL" id="CAFBIY010000059">
    <property type="protein sequence ID" value="CAB4850600.1"/>
    <property type="molecule type" value="Genomic_DNA"/>
</dbReference>
<organism evidence="1">
    <name type="scientific">freshwater metagenome</name>
    <dbReference type="NCBI Taxonomy" id="449393"/>
    <lineage>
        <taxon>unclassified sequences</taxon>
        <taxon>metagenomes</taxon>
        <taxon>ecological metagenomes</taxon>
    </lineage>
</organism>
<gene>
    <name evidence="2" type="ORF">UFOPK2656_03168</name>
    <name evidence="3" type="ORF">UFOPK3099_02561</name>
    <name evidence="4" type="ORF">UFOPK3267_01250</name>
    <name evidence="5" type="ORF">UFOPK3651_02865</name>
    <name evidence="6" type="ORF">UFOPK3931_03476</name>
    <name evidence="1" type="ORF">UFOPK4189_03012</name>
</gene>
<accession>A0A6J6AAI3</accession>
<evidence type="ECO:0000313" key="6">
    <source>
        <dbReference type="EMBL" id="CAB5023015.1"/>
    </source>
</evidence>
<dbReference type="EMBL" id="CAFBOL010000190">
    <property type="protein sequence ID" value="CAB5023015.1"/>
    <property type="molecule type" value="Genomic_DNA"/>
</dbReference>
<protein>
    <submittedName>
        <fullName evidence="1">Unannotated protein</fullName>
    </submittedName>
</protein>
<evidence type="ECO:0000313" key="4">
    <source>
        <dbReference type="EMBL" id="CAB4850600.1"/>
    </source>
</evidence>
<reference evidence="1" key="1">
    <citation type="submission" date="2020-05" db="EMBL/GenBank/DDBJ databases">
        <authorList>
            <person name="Chiriac C."/>
            <person name="Salcher M."/>
            <person name="Ghai R."/>
            <person name="Kavagutti S V."/>
        </authorList>
    </citation>
    <scope>NUCLEOTIDE SEQUENCE</scope>
</reference>
<dbReference type="SUPFAM" id="SSF48452">
    <property type="entry name" value="TPR-like"/>
    <property type="match status" value="1"/>
</dbReference>
<dbReference type="InterPro" id="IPR011990">
    <property type="entry name" value="TPR-like_helical_dom_sf"/>
</dbReference>
<proteinExistence type="predicted"/>
<dbReference type="AlphaFoldDB" id="A0A6J6AAI3"/>
<evidence type="ECO:0000313" key="2">
    <source>
        <dbReference type="EMBL" id="CAB4744889.1"/>
    </source>
</evidence>
<dbReference type="EMBL" id="CAFBMT010000023">
    <property type="protein sequence ID" value="CAB4951276.1"/>
    <property type="molecule type" value="Genomic_DNA"/>
</dbReference>
<sequence>MADQTDDERGGWHRAQGVECNNSVWELIDKTERTADDGEEMLRRAFAAAYHWQRATGRGPANEARAVWMLSKVHLLIGQPERALHYGDRCLAECNQHGLVGFDLAYAHECRARALRVLGREQEALQEWAGAKAVHIADPEDQAVLDADLAVGP</sequence>
<evidence type="ECO:0000313" key="5">
    <source>
        <dbReference type="EMBL" id="CAB4951276.1"/>
    </source>
</evidence>
<evidence type="ECO:0000313" key="1">
    <source>
        <dbReference type="EMBL" id="CAB4365266.1"/>
    </source>
</evidence>
<dbReference type="Gene3D" id="1.25.40.10">
    <property type="entry name" value="Tetratricopeptide repeat domain"/>
    <property type="match status" value="1"/>
</dbReference>
<evidence type="ECO:0000313" key="3">
    <source>
        <dbReference type="EMBL" id="CAB4834600.1"/>
    </source>
</evidence>
<dbReference type="EMBL" id="CAEZYF010000031">
    <property type="protein sequence ID" value="CAB4744889.1"/>
    <property type="molecule type" value="Genomic_DNA"/>
</dbReference>
<name>A0A6J6AAI3_9ZZZZ</name>